<protein>
    <recommendedName>
        <fullName evidence="1">TfoX N-terminal domain-containing protein</fullName>
    </recommendedName>
</protein>
<dbReference type="Proteomes" id="UP000253961">
    <property type="component" value="Unassembled WGS sequence"/>
</dbReference>
<dbReference type="EMBL" id="QPKV01000003">
    <property type="protein sequence ID" value="RDC57270.1"/>
    <property type="molecule type" value="Genomic_DNA"/>
</dbReference>
<dbReference type="Gene3D" id="3.30.1460.30">
    <property type="entry name" value="YgaC/TfoX-N like chaperone"/>
    <property type="match status" value="1"/>
</dbReference>
<keyword evidence="3" id="KW-1185">Reference proteome</keyword>
<sequence>MPYDELLSNRVRECLMHLPDVEEKEMFGGLVFMVDEKMCMGVMKNKMMLRLDPESLITLEDKDGWEQMIHGKILMKGYILVSEDVLNKNEDLMFWINLALAYNPLAKVSKRKKKPKP</sequence>
<name>A0A369PYE7_9SPHI</name>
<dbReference type="SUPFAM" id="SSF159894">
    <property type="entry name" value="YgaC/TfoX-N like"/>
    <property type="match status" value="1"/>
</dbReference>
<proteinExistence type="predicted"/>
<dbReference type="AlphaFoldDB" id="A0A369PYE7"/>
<dbReference type="RefSeq" id="WP_115402442.1">
    <property type="nucleotide sequence ID" value="NZ_QPKV01000003.1"/>
</dbReference>
<evidence type="ECO:0000313" key="2">
    <source>
        <dbReference type="EMBL" id="RDC57270.1"/>
    </source>
</evidence>
<organism evidence="2 3">
    <name type="scientific">Pedobacter chinensis</name>
    <dbReference type="NCBI Taxonomy" id="2282421"/>
    <lineage>
        <taxon>Bacteria</taxon>
        <taxon>Pseudomonadati</taxon>
        <taxon>Bacteroidota</taxon>
        <taxon>Sphingobacteriia</taxon>
        <taxon>Sphingobacteriales</taxon>
        <taxon>Sphingobacteriaceae</taxon>
        <taxon>Pedobacter</taxon>
    </lineage>
</organism>
<dbReference type="Pfam" id="PF04993">
    <property type="entry name" value="TfoX_N"/>
    <property type="match status" value="1"/>
</dbReference>
<accession>A0A369PYE7</accession>
<evidence type="ECO:0000313" key="3">
    <source>
        <dbReference type="Proteomes" id="UP000253961"/>
    </source>
</evidence>
<dbReference type="OrthoDB" id="214902at2"/>
<gene>
    <name evidence="2" type="ORF">DU508_08845</name>
</gene>
<evidence type="ECO:0000259" key="1">
    <source>
        <dbReference type="Pfam" id="PF04993"/>
    </source>
</evidence>
<dbReference type="InterPro" id="IPR007076">
    <property type="entry name" value="TfoX_N"/>
</dbReference>
<comment type="caution">
    <text evidence="2">The sequence shown here is derived from an EMBL/GenBank/DDBJ whole genome shotgun (WGS) entry which is preliminary data.</text>
</comment>
<feature type="domain" description="TfoX N-terminal" evidence="1">
    <location>
        <begin position="14"/>
        <end position="101"/>
    </location>
</feature>
<reference evidence="2 3" key="1">
    <citation type="submission" date="2018-07" db="EMBL/GenBank/DDBJ databases">
        <title>Pedobacter sp. nov., isolated from soil.</title>
        <authorList>
            <person name="Zhou L.Y."/>
            <person name="Du Z.J."/>
        </authorList>
    </citation>
    <scope>NUCLEOTIDE SEQUENCE [LARGE SCALE GENOMIC DNA]</scope>
    <source>
        <strain evidence="2 3">JDX94</strain>
    </source>
</reference>